<gene>
    <name evidence="1" type="ORF">OVA965_LOCUS14155</name>
    <name evidence="2" type="ORF">TMI583_LOCUS14158</name>
</gene>
<sequence>MTVRHHLFQREPQRERIGHEAETKNAMEPFEFIVFNDGYNINTKFNLHAEQASGPGIDTECARLGIEHHRVPWTLFDVESTSDPSWRTYIGLQYALDMFAKPYPGYVVLMDSDMFWSAPFSVKEYLKGHAWAAIPQTRSAGNNTITYVYNGILLFNMMMFPYKAELNFKLDGYDPGGYTRRYLSKHPDAYPRWIPHVMSQTIRTDQEIINLNLSMRFDAFLKKELSLSDGALYSEVIFEGRQLYHYRSGSNWNMKPPSYHKERFRLLSEFLTQYLTDKRYT</sequence>
<dbReference type="AlphaFoldDB" id="A0A8S2IUV6"/>
<dbReference type="Proteomes" id="UP000682733">
    <property type="component" value="Unassembled WGS sequence"/>
</dbReference>
<reference evidence="2" key="1">
    <citation type="submission" date="2021-02" db="EMBL/GenBank/DDBJ databases">
        <authorList>
            <person name="Nowell W R."/>
        </authorList>
    </citation>
    <scope>NUCLEOTIDE SEQUENCE</scope>
</reference>
<comment type="caution">
    <text evidence="2">The sequence shown here is derived from an EMBL/GenBank/DDBJ whole genome shotgun (WGS) entry which is preliminary data.</text>
</comment>
<proteinExistence type="predicted"/>
<evidence type="ECO:0008006" key="4">
    <source>
        <dbReference type="Google" id="ProtNLM"/>
    </source>
</evidence>
<dbReference type="EMBL" id="CAJNOK010006073">
    <property type="protein sequence ID" value="CAF0992690.1"/>
    <property type="molecule type" value="Genomic_DNA"/>
</dbReference>
<dbReference type="EMBL" id="CAJOBA010006080">
    <property type="protein sequence ID" value="CAF3762648.1"/>
    <property type="molecule type" value="Genomic_DNA"/>
</dbReference>
<accession>A0A8S2IUV6</accession>
<evidence type="ECO:0000313" key="3">
    <source>
        <dbReference type="Proteomes" id="UP000682733"/>
    </source>
</evidence>
<evidence type="ECO:0000313" key="2">
    <source>
        <dbReference type="EMBL" id="CAF3762648.1"/>
    </source>
</evidence>
<protein>
    <recommendedName>
        <fullName evidence="4">Nucleotide-diphospho-sugar transferase domain-containing protein</fullName>
    </recommendedName>
</protein>
<dbReference type="Proteomes" id="UP000677228">
    <property type="component" value="Unassembled WGS sequence"/>
</dbReference>
<evidence type="ECO:0000313" key="1">
    <source>
        <dbReference type="EMBL" id="CAF0992690.1"/>
    </source>
</evidence>
<organism evidence="2 3">
    <name type="scientific">Didymodactylos carnosus</name>
    <dbReference type="NCBI Taxonomy" id="1234261"/>
    <lineage>
        <taxon>Eukaryota</taxon>
        <taxon>Metazoa</taxon>
        <taxon>Spiralia</taxon>
        <taxon>Gnathifera</taxon>
        <taxon>Rotifera</taxon>
        <taxon>Eurotatoria</taxon>
        <taxon>Bdelloidea</taxon>
        <taxon>Philodinida</taxon>
        <taxon>Philodinidae</taxon>
        <taxon>Didymodactylos</taxon>
    </lineage>
</organism>
<name>A0A8S2IUV6_9BILA</name>